<feature type="domain" description="O-antigen ligase-related" evidence="7">
    <location>
        <begin position="214"/>
        <end position="341"/>
    </location>
</feature>
<evidence type="ECO:0000256" key="6">
    <source>
        <dbReference type="SAM" id="Phobius"/>
    </source>
</evidence>
<evidence type="ECO:0000256" key="4">
    <source>
        <dbReference type="ARBA" id="ARBA00023136"/>
    </source>
</evidence>
<dbReference type="PANTHER" id="PTHR37422:SF21">
    <property type="entry name" value="EXOQ-LIKE PROTEIN"/>
    <property type="match status" value="1"/>
</dbReference>
<dbReference type="AlphaFoldDB" id="A0A3E0H6G6"/>
<feature type="transmembrane region" description="Helical" evidence="6">
    <location>
        <begin position="240"/>
        <end position="259"/>
    </location>
</feature>
<evidence type="ECO:0000313" key="8">
    <source>
        <dbReference type="EMBL" id="REH38867.1"/>
    </source>
</evidence>
<feature type="transmembrane region" description="Helical" evidence="6">
    <location>
        <begin position="192"/>
        <end position="210"/>
    </location>
</feature>
<keyword evidence="3 6" id="KW-1133">Transmembrane helix</keyword>
<feature type="region of interest" description="Disordered" evidence="5">
    <location>
        <begin position="1"/>
        <end position="22"/>
    </location>
</feature>
<evidence type="ECO:0000313" key="9">
    <source>
        <dbReference type="Proteomes" id="UP000256774"/>
    </source>
</evidence>
<feature type="transmembrane region" description="Helical" evidence="6">
    <location>
        <begin position="76"/>
        <end position="97"/>
    </location>
</feature>
<feature type="transmembrane region" description="Helical" evidence="6">
    <location>
        <begin position="134"/>
        <end position="156"/>
    </location>
</feature>
<dbReference type="GO" id="GO:0016874">
    <property type="term" value="F:ligase activity"/>
    <property type="evidence" value="ECO:0007669"/>
    <property type="project" value="UniProtKB-KW"/>
</dbReference>
<sequence length="407" mass="44365">MREYTEKPPPNESDMTNSATNEQAKHNTVASASLLLAVVALIFSPVARSPSVWVLLGMTLLVLWQWRPAFIAQARALRPIALPLLAGLIISLALSAYPWQGGTVFRDIIKALLVAITVAVVAQHAQWHWLKQGIATLCGLFAAMALVLYNAPALHASAVHWLNSIENMNLWGSAFALLLSISLAVACCSRPIVAAGIVLAVVINFAWLSLYYPSRGALLAVLCVAGLLVLLRYTRLPLSWLFGLTVAAFFIGSLAVFILQAGDWMSDAKINAISSNRLPIYDTIWHLWQQAPWFGWGLKAFKSHAAVDIAAVMRGAQFTAPHNVLLEMLYSLGIIGTILVLTSLGRITWQAFSAARSRTHALPGLVAAALLVTLLLHGTTDLSIYRPYFWLLVFSAWGLAQGWKKPI</sequence>
<evidence type="ECO:0000259" key="7">
    <source>
        <dbReference type="Pfam" id="PF04932"/>
    </source>
</evidence>
<gene>
    <name evidence="8" type="ORF">DFR26_1034</name>
</gene>
<evidence type="ECO:0000256" key="5">
    <source>
        <dbReference type="SAM" id="MobiDB-lite"/>
    </source>
</evidence>
<proteinExistence type="predicted"/>
<feature type="transmembrane region" description="Helical" evidence="6">
    <location>
        <begin position="361"/>
        <end position="378"/>
    </location>
</feature>
<dbReference type="EMBL" id="QUNR01000002">
    <property type="protein sequence ID" value="REH38867.1"/>
    <property type="molecule type" value="Genomic_DNA"/>
</dbReference>
<keyword evidence="8" id="KW-0436">Ligase</keyword>
<organism evidence="8 9">
    <name type="scientific">Paraperlucidibaca baekdonensis</name>
    <dbReference type="NCBI Taxonomy" id="748120"/>
    <lineage>
        <taxon>Bacteria</taxon>
        <taxon>Pseudomonadati</taxon>
        <taxon>Pseudomonadota</taxon>
        <taxon>Gammaproteobacteria</taxon>
        <taxon>Moraxellales</taxon>
        <taxon>Moraxellaceae</taxon>
        <taxon>Paraperlucidibaca</taxon>
    </lineage>
</organism>
<accession>A0A3E0H6G6</accession>
<feature type="transmembrane region" description="Helical" evidence="6">
    <location>
        <begin position="328"/>
        <end position="349"/>
    </location>
</feature>
<keyword evidence="4 6" id="KW-0472">Membrane</keyword>
<dbReference type="OrthoDB" id="5735959at2"/>
<feature type="compositionally biased region" description="Polar residues" evidence="5">
    <location>
        <begin position="13"/>
        <end position="22"/>
    </location>
</feature>
<keyword evidence="9" id="KW-1185">Reference proteome</keyword>
<feature type="transmembrane region" description="Helical" evidence="6">
    <location>
        <begin position="34"/>
        <end position="64"/>
    </location>
</feature>
<feature type="transmembrane region" description="Helical" evidence="6">
    <location>
        <begin position="103"/>
        <end position="122"/>
    </location>
</feature>
<dbReference type="Proteomes" id="UP000256774">
    <property type="component" value="Unassembled WGS sequence"/>
</dbReference>
<keyword evidence="2 6" id="KW-0812">Transmembrane</keyword>
<name>A0A3E0H6G6_9GAMM</name>
<protein>
    <submittedName>
        <fullName evidence="8">O-antigen ligase</fullName>
    </submittedName>
</protein>
<comment type="subcellular location">
    <subcellularLocation>
        <location evidence="1">Membrane</location>
        <topology evidence="1">Multi-pass membrane protein</topology>
    </subcellularLocation>
</comment>
<dbReference type="InterPro" id="IPR007016">
    <property type="entry name" value="O-antigen_ligase-rel_domated"/>
</dbReference>
<evidence type="ECO:0000256" key="2">
    <source>
        <dbReference type="ARBA" id="ARBA00022692"/>
    </source>
</evidence>
<feature type="transmembrane region" description="Helical" evidence="6">
    <location>
        <begin position="168"/>
        <end position="185"/>
    </location>
</feature>
<evidence type="ECO:0000256" key="1">
    <source>
        <dbReference type="ARBA" id="ARBA00004141"/>
    </source>
</evidence>
<reference evidence="8 9" key="1">
    <citation type="submission" date="2018-08" db="EMBL/GenBank/DDBJ databases">
        <title>Genomic Encyclopedia of Type Strains, Phase IV (KMG-IV): sequencing the most valuable type-strain genomes for metagenomic binning, comparative biology and taxonomic classification.</title>
        <authorList>
            <person name="Goeker M."/>
        </authorList>
    </citation>
    <scope>NUCLEOTIDE SEQUENCE [LARGE SCALE GENOMIC DNA]</scope>
    <source>
        <strain evidence="8 9">DSM 26022</strain>
    </source>
</reference>
<dbReference type="PANTHER" id="PTHR37422">
    <property type="entry name" value="TEICHURONIC ACID BIOSYNTHESIS PROTEIN TUAE"/>
    <property type="match status" value="1"/>
</dbReference>
<evidence type="ECO:0000256" key="3">
    <source>
        <dbReference type="ARBA" id="ARBA00022989"/>
    </source>
</evidence>
<feature type="transmembrane region" description="Helical" evidence="6">
    <location>
        <begin position="216"/>
        <end position="233"/>
    </location>
</feature>
<dbReference type="InterPro" id="IPR051533">
    <property type="entry name" value="WaaL-like"/>
</dbReference>
<dbReference type="Pfam" id="PF04932">
    <property type="entry name" value="Wzy_C"/>
    <property type="match status" value="1"/>
</dbReference>
<comment type="caution">
    <text evidence="8">The sequence shown here is derived from an EMBL/GenBank/DDBJ whole genome shotgun (WGS) entry which is preliminary data.</text>
</comment>
<dbReference type="GO" id="GO:0016020">
    <property type="term" value="C:membrane"/>
    <property type="evidence" value="ECO:0007669"/>
    <property type="project" value="UniProtKB-SubCell"/>
</dbReference>